<evidence type="ECO:0000313" key="3">
    <source>
        <dbReference type="Proteomes" id="UP001256827"/>
    </source>
</evidence>
<keyword evidence="1" id="KW-1133">Transmembrane helix</keyword>
<feature type="transmembrane region" description="Helical" evidence="1">
    <location>
        <begin position="28"/>
        <end position="48"/>
    </location>
</feature>
<organism evidence="2 3">
    <name type="scientific">Brevibacillus brevis</name>
    <name type="common">Bacillus brevis</name>
    <dbReference type="NCBI Taxonomy" id="1393"/>
    <lineage>
        <taxon>Bacteria</taxon>
        <taxon>Bacillati</taxon>
        <taxon>Bacillota</taxon>
        <taxon>Bacilli</taxon>
        <taxon>Bacillales</taxon>
        <taxon>Paenibacillaceae</taxon>
        <taxon>Brevibacillus</taxon>
    </lineage>
</organism>
<proteinExistence type="predicted"/>
<dbReference type="EMBL" id="CP134050">
    <property type="protein sequence ID" value="WNC16233.1"/>
    <property type="molecule type" value="Genomic_DNA"/>
</dbReference>
<accession>A0ABY9T8K8</accession>
<dbReference type="PANTHER" id="PTHR35335">
    <property type="entry name" value="UPF0716 PROTEIN FXSA"/>
    <property type="match status" value="1"/>
</dbReference>
<sequence>MLLRILIVLFIVVPAIELWGIISVGQVIGGWNTVALIILTGIVGAWLAKQQGMQVIRMLQFQLSRGQMPTETLIDGALVLAGGIMLLAPGFISDVLGLLLLIPYTRLIVRHLLKKWLWSMISSGRIQLLFRR</sequence>
<dbReference type="Proteomes" id="UP001256827">
    <property type="component" value="Chromosome"/>
</dbReference>
<feature type="transmembrane region" description="Helical" evidence="1">
    <location>
        <begin position="69"/>
        <end position="89"/>
    </location>
</feature>
<protein>
    <submittedName>
        <fullName evidence="2">FxsA family protein</fullName>
    </submittedName>
</protein>
<dbReference type="PANTHER" id="PTHR35335:SF1">
    <property type="entry name" value="UPF0716 PROTEIN FXSA"/>
    <property type="match status" value="1"/>
</dbReference>
<dbReference type="NCBIfam" id="NF008528">
    <property type="entry name" value="PRK11463.1-2"/>
    <property type="match status" value="1"/>
</dbReference>
<dbReference type="Pfam" id="PF04186">
    <property type="entry name" value="FxsA"/>
    <property type="match status" value="1"/>
</dbReference>
<evidence type="ECO:0000256" key="1">
    <source>
        <dbReference type="SAM" id="Phobius"/>
    </source>
</evidence>
<keyword evidence="3" id="KW-1185">Reference proteome</keyword>
<gene>
    <name evidence="2" type="ORF">RGB73_07925</name>
</gene>
<evidence type="ECO:0000313" key="2">
    <source>
        <dbReference type="EMBL" id="WNC16233.1"/>
    </source>
</evidence>
<reference evidence="2 3" key="1">
    <citation type="submission" date="2023-09" db="EMBL/GenBank/DDBJ databases">
        <title>Complete Genome and Methylome dissection of Bacillus brevis NEB573 original source of BbsI restriction endonuclease.</title>
        <authorList>
            <person name="Fomenkov A."/>
            <person name="Roberts R.D."/>
        </authorList>
    </citation>
    <scope>NUCLEOTIDE SEQUENCE [LARGE SCALE GENOMIC DNA]</scope>
    <source>
        <strain evidence="2 3">NEB573</strain>
    </source>
</reference>
<name>A0ABY9T8K8_BREBE</name>
<dbReference type="RefSeq" id="WP_310770704.1">
    <property type="nucleotide sequence ID" value="NZ_CP134050.1"/>
</dbReference>
<dbReference type="InterPro" id="IPR007313">
    <property type="entry name" value="FxsA"/>
</dbReference>
<keyword evidence="1" id="KW-0812">Transmembrane</keyword>
<keyword evidence="1" id="KW-0472">Membrane</keyword>
<feature type="transmembrane region" description="Helical" evidence="1">
    <location>
        <begin position="5"/>
        <end position="22"/>
    </location>
</feature>